<sequence length="174" mass="19458">MAWVPGVPAGVWVRRRSCRRRRSRRWSCSRRSSWSWVGVVDPAQGRCVRTSAVRGVLHRTGYGKVLRRVGFTFQRPDRRAIEADPAAMEQWVAATYPALRTRAKREGAVIAFGDQIGVRSDRLAGRTWSRRGVKPVARTGKRFSLNAMSTISTHGDLHFTIVRAGPTPGRSSSS</sequence>
<accession>A0A516NY91</accession>
<evidence type="ECO:0000313" key="3">
    <source>
        <dbReference type="Proteomes" id="UP000317039"/>
    </source>
</evidence>
<dbReference type="RefSeq" id="WP_143984405.1">
    <property type="nucleotide sequence ID" value="NZ_CP041695.1"/>
</dbReference>
<dbReference type="InterPro" id="IPR025959">
    <property type="entry name" value="Winged_HTH_dom"/>
</dbReference>
<dbReference type="Pfam" id="PF13592">
    <property type="entry name" value="HTH_33"/>
    <property type="match status" value="1"/>
</dbReference>
<dbReference type="EMBL" id="CP041695">
    <property type="protein sequence ID" value="QDP83878.1"/>
    <property type="molecule type" value="Genomic_DNA"/>
</dbReference>
<gene>
    <name evidence="2" type="ORF">FOH10_30215</name>
</gene>
<feature type="domain" description="Winged helix-turn helix" evidence="1">
    <location>
        <begin position="57"/>
        <end position="93"/>
    </location>
</feature>
<dbReference type="AlphaFoldDB" id="A0A516NY91"/>
<dbReference type="KEGG" id="nod:FOH10_30215"/>
<dbReference type="Proteomes" id="UP000317039">
    <property type="component" value="Chromosome"/>
</dbReference>
<protein>
    <recommendedName>
        <fullName evidence="1">Winged helix-turn helix domain-containing protein</fullName>
    </recommendedName>
</protein>
<organism evidence="2 3">
    <name type="scientific">Nocardia otitidiscaviarum</name>
    <dbReference type="NCBI Taxonomy" id="1823"/>
    <lineage>
        <taxon>Bacteria</taxon>
        <taxon>Bacillati</taxon>
        <taxon>Actinomycetota</taxon>
        <taxon>Actinomycetes</taxon>
        <taxon>Mycobacteriales</taxon>
        <taxon>Nocardiaceae</taxon>
        <taxon>Nocardia</taxon>
    </lineage>
</organism>
<dbReference type="GeneID" id="300407622"/>
<evidence type="ECO:0000313" key="2">
    <source>
        <dbReference type="EMBL" id="QDP83878.1"/>
    </source>
</evidence>
<reference evidence="2 3" key="1">
    <citation type="submission" date="2019-07" db="EMBL/GenBank/DDBJ databases">
        <title>Complete Genome Sequence and Methylome Analysis of Nocardia otitidis-caviarum NEB252.</title>
        <authorList>
            <person name="Fomenkov A."/>
            <person name="Anton B.P."/>
            <person name="Vincze T."/>
            <person name="Roberts R.J."/>
        </authorList>
    </citation>
    <scope>NUCLEOTIDE SEQUENCE [LARGE SCALE GENOMIC DNA]</scope>
    <source>
        <strain evidence="2 3">NEB252</strain>
    </source>
</reference>
<proteinExistence type="predicted"/>
<evidence type="ECO:0000259" key="1">
    <source>
        <dbReference type="Pfam" id="PF13592"/>
    </source>
</evidence>
<name>A0A516NY91_9NOCA</name>